<dbReference type="PANTHER" id="PTHR32243">
    <property type="entry name" value="MALTOSE TRANSPORT SYSTEM PERMEASE-RELATED"/>
    <property type="match status" value="1"/>
</dbReference>
<evidence type="ECO:0000256" key="6">
    <source>
        <dbReference type="ARBA" id="ARBA00023136"/>
    </source>
</evidence>
<organism evidence="9 10">
    <name type="scientific">Candidatus Thermofonsia Clade 1 bacterium</name>
    <dbReference type="NCBI Taxonomy" id="2364210"/>
    <lineage>
        <taxon>Bacteria</taxon>
        <taxon>Bacillati</taxon>
        <taxon>Chloroflexota</taxon>
        <taxon>Candidatus Thermofontia</taxon>
        <taxon>Candidatus Thermofonsia Clade 1</taxon>
    </lineage>
</organism>
<dbReference type="AlphaFoldDB" id="A0A2M8P1N2"/>
<accession>A0A2M8P1N2</accession>
<evidence type="ECO:0000256" key="3">
    <source>
        <dbReference type="ARBA" id="ARBA00022475"/>
    </source>
</evidence>
<dbReference type="EMBL" id="PGTK01000003">
    <property type="protein sequence ID" value="PJF31442.1"/>
    <property type="molecule type" value="Genomic_DNA"/>
</dbReference>
<evidence type="ECO:0000256" key="5">
    <source>
        <dbReference type="ARBA" id="ARBA00022989"/>
    </source>
</evidence>
<dbReference type="PROSITE" id="PS50928">
    <property type="entry name" value="ABC_TM1"/>
    <property type="match status" value="1"/>
</dbReference>
<feature type="transmembrane region" description="Helical" evidence="7">
    <location>
        <begin position="97"/>
        <end position="118"/>
    </location>
</feature>
<evidence type="ECO:0000313" key="9">
    <source>
        <dbReference type="EMBL" id="PJF31442.1"/>
    </source>
</evidence>
<name>A0A2M8P1N2_9CHLR</name>
<keyword evidence="4 7" id="KW-0812">Transmembrane</keyword>
<comment type="similarity">
    <text evidence="7">Belongs to the binding-protein-dependent transport system permease family.</text>
</comment>
<gene>
    <name evidence="9" type="ORF">CUN51_03695</name>
</gene>
<evidence type="ECO:0000256" key="7">
    <source>
        <dbReference type="RuleBase" id="RU363032"/>
    </source>
</evidence>
<dbReference type="Pfam" id="PF00528">
    <property type="entry name" value="BPD_transp_1"/>
    <property type="match status" value="1"/>
</dbReference>
<dbReference type="Gene3D" id="1.10.3720.10">
    <property type="entry name" value="MetI-like"/>
    <property type="match status" value="1"/>
</dbReference>
<feature type="transmembrane region" description="Helical" evidence="7">
    <location>
        <begin position="28"/>
        <end position="50"/>
    </location>
</feature>
<comment type="subcellular location">
    <subcellularLocation>
        <location evidence="1 7">Cell membrane</location>
        <topology evidence="1 7">Multi-pass membrane protein</topology>
    </subcellularLocation>
</comment>
<keyword evidence="5 7" id="KW-1133">Transmembrane helix</keyword>
<keyword evidence="6 7" id="KW-0472">Membrane</keyword>
<reference evidence="9 10" key="1">
    <citation type="submission" date="2017-11" db="EMBL/GenBank/DDBJ databases">
        <title>Evolution of Phototrophy in the Chloroflexi Phylum Driven by Horizontal Gene Transfer.</title>
        <authorList>
            <person name="Ward L.M."/>
            <person name="Hemp J."/>
            <person name="Shih P.M."/>
            <person name="Mcglynn S.E."/>
            <person name="Fischer W."/>
        </authorList>
    </citation>
    <scope>NUCLEOTIDE SEQUENCE [LARGE SCALE GENOMIC DNA]</scope>
    <source>
        <strain evidence="9">CP2_2F</strain>
    </source>
</reference>
<feature type="transmembrane region" description="Helical" evidence="7">
    <location>
        <begin position="130"/>
        <end position="151"/>
    </location>
</feature>
<sequence>MAQAENIRMNLLSSRARSAMMHRQRIPLGAWLQLALLILLLIFILTPFFWMVSTSLKEQNDTFAIPPKIIFTPTLEHYNQVLFSPSAIVPTGLQNSLIVATFTTLLALVLGTPAAYILARFEFRGKRDLWFWFISNRFISPIVVALPFFLIARDLRLLNTPQALILIYLTFNVPLVVWLCLDQFRAIPRDLDEQAKVDGCNLFQSFWRINLPLAIPGVVVSAILCFIFSWNELLFALILNRSTGQTAPVQAANFMTGFGVKWGEMMATGTLIVLPVVIFAAIVSRHLARGLTMGAIK</sequence>
<protein>
    <submittedName>
        <fullName evidence="9">ABC transporter permease</fullName>
    </submittedName>
</protein>
<dbReference type="Proteomes" id="UP000228921">
    <property type="component" value="Unassembled WGS sequence"/>
</dbReference>
<proteinExistence type="inferred from homology"/>
<dbReference type="CDD" id="cd06261">
    <property type="entry name" value="TM_PBP2"/>
    <property type="match status" value="1"/>
</dbReference>
<feature type="domain" description="ABC transmembrane type-1" evidence="8">
    <location>
        <begin position="93"/>
        <end position="283"/>
    </location>
</feature>
<evidence type="ECO:0000256" key="2">
    <source>
        <dbReference type="ARBA" id="ARBA00022448"/>
    </source>
</evidence>
<dbReference type="PANTHER" id="PTHR32243:SF18">
    <property type="entry name" value="INNER MEMBRANE ABC TRANSPORTER PERMEASE PROTEIN YCJP"/>
    <property type="match status" value="1"/>
</dbReference>
<dbReference type="SUPFAM" id="SSF161098">
    <property type="entry name" value="MetI-like"/>
    <property type="match status" value="1"/>
</dbReference>
<keyword evidence="3" id="KW-1003">Cell membrane</keyword>
<dbReference type="InterPro" id="IPR000515">
    <property type="entry name" value="MetI-like"/>
</dbReference>
<feature type="transmembrane region" description="Helical" evidence="7">
    <location>
        <begin position="211"/>
        <end position="230"/>
    </location>
</feature>
<dbReference type="InterPro" id="IPR035906">
    <property type="entry name" value="MetI-like_sf"/>
</dbReference>
<evidence type="ECO:0000256" key="4">
    <source>
        <dbReference type="ARBA" id="ARBA00022692"/>
    </source>
</evidence>
<evidence type="ECO:0000313" key="10">
    <source>
        <dbReference type="Proteomes" id="UP000228921"/>
    </source>
</evidence>
<dbReference type="InterPro" id="IPR050901">
    <property type="entry name" value="BP-dep_ABC_trans_perm"/>
</dbReference>
<feature type="transmembrane region" description="Helical" evidence="7">
    <location>
        <begin position="163"/>
        <end position="181"/>
    </location>
</feature>
<keyword evidence="2 7" id="KW-0813">Transport</keyword>
<evidence type="ECO:0000256" key="1">
    <source>
        <dbReference type="ARBA" id="ARBA00004651"/>
    </source>
</evidence>
<dbReference type="GO" id="GO:0005886">
    <property type="term" value="C:plasma membrane"/>
    <property type="evidence" value="ECO:0007669"/>
    <property type="project" value="UniProtKB-SubCell"/>
</dbReference>
<comment type="caution">
    <text evidence="9">The sequence shown here is derived from an EMBL/GenBank/DDBJ whole genome shotgun (WGS) entry which is preliminary data.</text>
</comment>
<dbReference type="GO" id="GO:0055085">
    <property type="term" value="P:transmembrane transport"/>
    <property type="evidence" value="ECO:0007669"/>
    <property type="project" value="InterPro"/>
</dbReference>
<evidence type="ECO:0000259" key="8">
    <source>
        <dbReference type="PROSITE" id="PS50928"/>
    </source>
</evidence>
<feature type="transmembrane region" description="Helical" evidence="7">
    <location>
        <begin position="265"/>
        <end position="283"/>
    </location>
</feature>